<evidence type="ECO:0000256" key="6">
    <source>
        <dbReference type="ARBA" id="ARBA00022825"/>
    </source>
</evidence>
<evidence type="ECO:0000256" key="1">
    <source>
        <dbReference type="ARBA" id="ARBA00004496"/>
    </source>
</evidence>
<dbReference type="GO" id="GO:0004252">
    <property type="term" value="F:serine-type endopeptidase activity"/>
    <property type="evidence" value="ECO:0007669"/>
    <property type="project" value="UniProtKB-EC"/>
</dbReference>
<dbReference type="EC" id="3.4.21.53" evidence="9 10"/>
<comment type="similarity">
    <text evidence="9 10 11 12">Belongs to the peptidase S16 family.</text>
</comment>
<dbReference type="SUPFAM" id="SSF88697">
    <property type="entry name" value="PUA domain-like"/>
    <property type="match status" value="1"/>
</dbReference>
<evidence type="ECO:0000256" key="12">
    <source>
        <dbReference type="RuleBase" id="RU000591"/>
    </source>
</evidence>
<dbReference type="InterPro" id="IPR008268">
    <property type="entry name" value="Peptidase_S16_AS"/>
</dbReference>
<protein>
    <recommendedName>
        <fullName evidence="9 10">Lon protease</fullName>
        <ecNumber evidence="9 10">3.4.21.53</ecNumber>
    </recommendedName>
    <alternativeName>
        <fullName evidence="9">ATP-dependent protease La</fullName>
    </alternativeName>
</protein>
<dbReference type="Gene3D" id="3.40.50.300">
    <property type="entry name" value="P-loop containing nucleotide triphosphate hydrolases"/>
    <property type="match status" value="1"/>
</dbReference>
<comment type="subcellular location">
    <subcellularLocation>
        <location evidence="1 9 10">Cytoplasm</location>
    </subcellularLocation>
</comment>
<evidence type="ECO:0000259" key="15">
    <source>
        <dbReference type="PROSITE" id="PS51787"/>
    </source>
</evidence>
<keyword evidence="2 9" id="KW-0963">Cytoplasm</keyword>
<name>A0ABS4ICZ7_9BACI</name>
<keyword evidence="13" id="KW-0175">Coiled coil</keyword>
<evidence type="ECO:0000256" key="5">
    <source>
        <dbReference type="ARBA" id="ARBA00022801"/>
    </source>
</evidence>
<comment type="caution">
    <text evidence="16">The sequence shown here is derived from an EMBL/GenBank/DDBJ whole genome shotgun (WGS) entry which is preliminary data.</text>
</comment>
<comment type="induction">
    <text evidence="9">By heat shock.</text>
</comment>
<reference evidence="16 17" key="1">
    <citation type="submission" date="2021-03" db="EMBL/GenBank/DDBJ databases">
        <title>Genomic Encyclopedia of Type Strains, Phase IV (KMG-IV): sequencing the most valuable type-strain genomes for metagenomic binning, comparative biology and taxonomic classification.</title>
        <authorList>
            <person name="Goeker M."/>
        </authorList>
    </citation>
    <scope>NUCLEOTIDE SEQUENCE [LARGE SCALE GENOMIC DNA]</scope>
    <source>
        <strain evidence="16 17">DSM 25609</strain>
    </source>
</reference>
<feature type="active site" evidence="9 11">
    <location>
        <position position="678"/>
    </location>
</feature>
<dbReference type="PANTHER" id="PTHR10046">
    <property type="entry name" value="ATP DEPENDENT LON PROTEASE FAMILY MEMBER"/>
    <property type="match status" value="1"/>
</dbReference>
<dbReference type="Gene3D" id="3.30.230.10">
    <property type="match status" value="1"/>
</dbReference>
<evidence type="ECO:0000313" key="17">
    <source>
        <dbReference type="Proteomes" id="UP001519345"/>
    </source>
</evidence>
<dbReference type="InterPro" id="IPR004815">
    <property type="entry name" value="Lon_bac/euk-typ"/>
</dbReference>
<dbReference type="InterPro" id="IPR015947">
    <property type="entry name" value="PUA-like_sf"/>
</dbReference>
<keyword evidence="4 9" id="KW-0547">Nucleotide-binding</keyword>
<dbReference type="Proteomes" id="UP001519345">
    <property type="component" value="Unassembled WGS sequence"/>
</dbReference>
<dbReference type="EMBL" id="JAGGKX010000003">
    <property type="protein sequence ID" value="MBP1968817.1"/>
    <property type="molecule type" value="Genomic_DNA"/>
</dbReference>
<feature type="coiled-coil region" evidence="13">
    <location>
        <begin position="98"/>
        <end position="132"/>
    </location>
</feature>
<dbReference type="InterPro" id="IPR003593">
    <property type="entry name" value="AAA+_ATPase"/>
</dbReference>
<feature type="domain" description="Lon N-terminal" evidence="15">
    <location>
        <begin position="8"/>
        <end position="203"/>
    </location>
</feature>
<evidence type="ECO:0000256" key="10">
    <source>
        <dbReference type="PIRNR" id="PIRNR001174"/>
    </source>
</evidence>
<sequence>MIKDTIQLPLLPLRGLLVFPSMVIHLDVGRDKSVAALEKAMMGDQTIFLAAQKKVSLEEPETKDVYQIGTLAKVKQMLKLPNGTIRVLVEGIHRGEIVQFMDTDNEAFEVEIEKLEDVHAEEANEEEALMRTLLDQFEQYIKISKKITQETFATVSDIDEAGRLSDIITSHLSLKIKDKQTLLEMIDIKERLQHLIQTISNEQKVLDLEQKIGKRVKSSMEKTQKEYYLREQLKAIQKELGEKEGKTSEVGQLSEKIELSDMPDSIKEVAKKELGRYEKVPQSSAESSVIRNYLDWLLALPWTKKTTDTIEIDNAETILDEDHYGLEKVKERILEYLAVQKLTNSIKGPILCLVGPPGVGKTSLAKSIARSINRNFVRTSLGGVRDEAEIKGHRRTYIGAMPGRIIQGMKKAETINPVFLLDEIDKMSNDFRGDPSSAMLEVLDPEQNHTYSDHFIEENYDLSNVLFVATANYVTNIPGPLLDRMELISIAGYTEVEKLHIAKEHLLNKQLKENGLKKANMQIRDDGLLKLIRKYTREAGVRNLERQLATLCRKAAKQIISDEKKRVIVTEKNLEELLGKPLYRYGLMEQENQIGTATGLAYTAAGGDTLSIEVSHYPGKGKLTLTGKLGDVMQESAQAAFSYIRSRADELNIASDFHETYDIHIHVPEGATPKDGPSAGITMATALVSALTGRAVKKEVGMTGEITLRGRVLPIGGLKEKSLSAHRAGITTIIIPDENVKDIDDIPESVRNDLTFIKAAHLDQVLDHALVGENHESK</sequence>
<dbReference type="InterPro" id="IPR027417">
    <property type="entry name" value="P-loop_NTPase"/>
</dbReference>
<dbReference type="NCBIfam" id="TIGR00763">
    <property type="entry name" value="lon"/>
    <property type="match status" value="1"/>
</dbReference>
<evidence type="ECO:0000256" key="7">
    <source>
        <dbReference type="ARBA" id="ARBA00022840"/>
    </source>
</evidence>
<dbReference type="Pfam" id="PF05362">
    <property type="entry name" value="Lon_C"/>
    <property type="match status" value="1"/>
</dbReference>
<evidence type="ECO:0000256" key="2">
    <source>
        <dbReference type="ARBA" id="ARBA00022490"/>
    </source>
</evidence>
<evidence type="ECO:0000259" key="14">
    <source>
        <dbReference type="PROSITE" id="PS51786"/>
    </source>
</evidence>
<keyword evidence="7 9" id="KW-0067">ATP-binding</keyword>
<dbReference type="Gene3D" id="1.10.8.60">
    <property type="match status" value="1"/>
</dbReference>
<dbReference type="SMART" id="SM00464">
    <property type="entry name" value="LON"/>
    <property type="match status" value="1"/>
</dbReference>
<accession>A0ABS4ICZ7</accession>
<dbReference type="InterPro" id="IPR027543">
    <property type="entry name" value="Lon_bac"/>
</dbReference>
<comment type="function">
    <text evidence="9">ATP-dependent serine protease that mediates the selective degradation of mutant and abnormal proteins as well as certain short-lived regulatory proteins. Required for cellular homeostasis and for survival from DNA damage and developmental changes induced by stress. Degrades polypeptides processively to yield small peptide fragments that are 5 to 10 amino acids long. Binds to DNA in a double-stranded, site-specific manner.</text>
</comment>
<dbReference type="SUPFAM" id="SSF52540">
    <property type="entry name" value="P-loop containing nucleoside triphosphate hydrolases"/>
    <property type="match status" value="1"/>
</dbReference>
<evidence type="ECO:0000256" key="13">
    <source>
        <dbReference type="SAM" id="Coils"/>
    </source>
</evidence>
<dbReference type="PROSITE" id="PS51786">
    <property type="entry name" value="LON_PROTEOLYTIC"/>
    <property type="match status" value="1"/>
</dbReference>
<dbReference type="InterPro" id="IPR003111">
    <property type="entry name" value="Lon_prtase_N"/>
</dbReference>
<organism evidence="16 17">
    <name type="scientific">Virgibacillus natechei</name>
    <dbReference type="NCBI Taxonomy" id="1216297"/>
    <lineage>
        <taxon>Bacteria</taxon>
        <taxon>Bacillati</taxon>
        <taxon>Bacillota</taxon>
        <taxon>Bacilli</taxon>
        <taxon>Bacillales</taxon>
        <taxon>Bacillaceae</taxon>
        <taxon>Virgibacillus</taxon>
    </lineage>
</organism>
<dbReference type="PROSITE" id="PS51787">
    <property type="entry name" value="LON_N"/>
    <property type="match status" value="1"/>
</dbReference>
<dbReference type="InterPro" id="IPR003959">
    <property type="entry name" value="ATPase_AAA_core"/>
</dbReference>
<dbReference type="PROSITE" id="PS01046">
    <property type="entry name" value="LON_SER"/>
    <property type="match status" value="1"/>
</dbReference>
<evidence type="ECO:0000256" key="8">
    <source>
        <dbReference type="ARBA" id="ARBA00023016"/>
    </source>
</evidence>
<dbReference type="Gene3D" id="2.30.130.40">
    <property type="entry name" value="LON domain-like"/>
    <property type="match status" value="1"/>
</dbReference>
<keyword evidence="17" id="KW-1185">Reference proteome</keyword>
<dbReference type="Pfam" id="PF00004">
    <property type="entry name" value="AAA"/>
    <property type="match status" value="1"/>
</dbReference>
<dbReference type="InterPro" id="IPR008269">
    <property type="entry name" value="Lon_proteolytic"/>
</dbReference>
<feature type="binding site" evidence="9">
    <location>
        <begin position="355"/>
        <end position="362"/>
    </location>
    <ligand>
        <name>ATP</name>
        <dbReference type="ChEBI" id="CHEBI:30616"/>
    </ligand>
</feature>
<dbReference type="PRINTS" id="PR00830">
    <property type="entry name" value="ENDOLAPTASE"/>
</dbReference>
<comment type="subunit">
    <text evidence="9 10">Homohexamer. Organized in a ring with a central cavity.</text>
</comment>
<evidence type="ECO:0000256" key="9">
    <source>
        <dbReference type="HAMAP-Rule" id="MF_01973"/>
    </source>
</evidence>
<keyword evidence="8 9" id="KW-0346">Stress response</keyword>
<dbReference type="InterPro" id="IPR014721">
    <property type="entry name" value="Ribsml_uS5_D2-typ_fold_subgr"/>
</dbReference>
<keyword evidence="6 9" id="KW-0720">Serine protease</keyword>
<dbReference type="RefSeq" id="WP_209462037.1">
    <property type="nucleotide sequence ID" value="NZ_CP110224.1"/>
</dbReference>
<evidence type="ECO:0000256" key="4">
    <source>
        <dbReference type="ARBA" id="ARBA00022741"/>
    </source>
</evidence>
<dbReference type="Gene3D" id="1.20.58.1480">
    <property type="match status" value="1"/>
</dbReference>
<dbReference type="InterPro" id="IPR027065">
    <property type="entry name" value="Lon_Prtase"/>
</dbReference>
<dbReference type="CDD" id="cd19500">
    <property type="entry name" value="RecA-like_Lon"/>
    <property type="match status" value="1"/>
</dbReference>
<dbReference type="HAMAP" id="MF_01973">
    <property type="entry name" value="lon_bact"/>
    <property type="match status" value="1"/>
</dbReference>
<evidence type="ECO:0000256" key="11">
    <source>
        <dbReference type="PROSITE-ProRule" id="PRU01122"/>
    </source>
</evidence>
<keyword evidence="5 9" id="KW-0378">Hydrolase</keyword>
<dbReference type="PIRSF" id="PIRSF001174">
    <property type="entry name" value="Lon_proteas"/>
    <property type="match status" value="1"/>
</dbReference>
<evidence type="ECO:0000313" key="16">
    <source>
        <dbReference type="EMBL" id="MBP1968817.1"/>
    </source>
</evidence>
<dbReference type="SMART" id="SM00382">
    <property type="entry name" value="AAA"/>
    <property type="match status" value="1"/>
</dbReference>
<dbReference type="InterPro" id="IPR046336">
    <property type="entry name" value="Lon_prtase_N_sf"/>
</dbReference>
<gene>
    <name evidence="9" type="primary">lon</name>
    <name evidence="16" type="ORF">J2Z83_000911</name>
</gene>
<dbReference type="SUPFAM" id="SSF54211">
    <property type="entry name" value="Ribosomal protein S5 domain 2-like"/>
    <property type="match status" value="1"/>
</dbReference>
<feature type="domain" description="Lon proteolytic" evidence="14">
    <location>
        <begin position="591"/>
        <end position="772"/>
    </location>
</feature>
<dbReference type="Gene3D" id="1.20.5.5270">
    <property type="match status" value="1"/>
</dbReference>
<evidence type="ECO:0000256" key="3">
    <source>
        <dbReference type="ARBA" id="ARBA00022670"/>
    </source>
</evidence>
<dbReference type="GO" id="GO:0006508">
    <property type="term" value="P:proteolysis"/>
    <property type="evidence" value="ECO:0007669"/>
    <property type="project" value="UniProtKB-KW"/>
</dbReference>
<dbReference type="InterPro" id="IPR054594">
    <property type="entry name" value="Lon_lid"/>
</dbReference>
<dbReference type="Pfam" id="PF22667">
    <property type="entry name" value="Lon_lid"/>
    <property type="match status" value="1"/>
</dbReference>
<keyword evidence="3 9" id="KW-0645">Protease</keyword>
<dbReference type="InterPro" id="IPR020568">
    <property type="entry name" value="Ribosomal_Su5_D2-typ_SF"/>
</dbReference>
<dbReference type="NCBIfam" id="NF008053">
    <property type="entry name" value="PRK10787.1"/>
    <property type="match status" value="1"/>
</dbReference>
<proteinExistence type="evidence at transcript level"/>
<dbReference type="Pfam" id="PF02190">
    <property type="entry name" value="LON_substr_bdg"/>
    <property type="match status" value="1"/>
</dbReference>
<feature type="active site" evidence="9 11">
    <location>
        <position position="721"/>
    </location>
</feature>
<comment type="catalytic activity">
    <reaction evidence="9 10 11">
        <text>Hydrolysis of proteins in presence of ATP.</text>
        <dbReference type="EC" id="3.4.21.53"/>
    </reaction>
</comment>